<dbReference type="Proteomes" id="UP000054988">
    <property type="component" value="Unassembled WGS sequence"/>
</dbReference>
<sequence length="143" mass="15734">MAKVYISVIEERSRKLLPVTRTGYGVYWIVFVESVLPQPSFSARKQIKALFQFPRQAPMRPIIAMVKYLSQCVHSSLPAGTATTGSVNGAGPLMVRGRSSSSRNRWSVPHCIDAPASDISIPSNHNVICSLAFATFRPSNIRT</sequence>
<reference evidence="1 2" key="1">
    <citation type="submission" date="2015-12" db="EMBL/GenBank/DDBJ databases">
        <title>Draft genome sequence of Moniliophthora roreri, the causal agent of frosty pod rot of cacao.</title>
        <authorList>
            <person name="Aime M.C."/>
            <person name="Diaz-Valderrama J.R."/>
            <person name="Kijpornyongpan T."/>
            <person name="Phillips-Mora W."/>
        </authorList>
    </citation>
    <scope>NUCLEOTIDE SEQUENCE [LARGE SCALE GENOMIC DNA]</scope>
    <source>
        <strain evidence="1 2">MCA 2952</strain>
    </source>
</reference>
<accession>A0A0W0F2V1</accession>
<dbReference type="EMBL" id="LATX01002373">
    <property type="protein sequence ID" value="KTB30651.1"/>
    <property type="molecule type" value="Genomic_DNA"/>
</dbReference>
<evidence type="ECO:0000313" key="2">
    <source>
        <dbReference type="Proteomes" id="UP000054988"/>
    </source>
</evidence>
<evidence type="ECO:0000313" key="1">
    <source>
        <dbReference type="EMBL" id="KTB30651.1"/>
    </source>
</evidence>
<gene>
    <name evidence="1" type="ORF">WG66_16763</name>
</gene>
<dbReference type="AlphaFoldDB" id="A0A0W0F2V1"/>
<protein>
    <submittedName>
        <fullName evidence="1">Uncharacterized protein</fullName>
    </submittedName>
</protein>
<name>A0A0W0F2V1_MONRR</name>
<proteinExistence type="predicted"/>
<organism evidence="1 2">
    <name type="scientific">Moniliophthora roreri</name>
    <name type="common">Frosty pod rot fungus</name>
    <name type="synonym">Monilia roreri</name>
    <dbReference type="NCBI Taxonomy" id="221103"/>
    <lineage>
        <taxon>Eukaryota</taxon>
        <taxon>Fungi</taxon>
        <taxon>Dikarya</taxon>
        <taxon>Basidiomycota</taxon>
        <taxon>Agaricomycotina</taxon>
        <taxon>Agaricomycetes</taxon>
        <taxon>Agaricomycetidae</taxon>
        <taxon>Agaricales</taxon>
        <taxon>Marasmiineae</taxon>
        <taxon>Marasmiaceae</taxon>
        <taxon>Moniliophthora</taxon>
    </lineage>
</organism>
<comment type="caution">
    <text evidence="1">The sequence shown here is derived from an EMBL/GenBank/DDBJ whole genome shotgun (WGS) entry which is preliminary data.</text>
</comment>